<dbReference type="OrthoDB" id="59470at2759"/>
<accession>A0A7R9BHP4</accession>
<keyword evidence="14" id="KW-0325">Glycoprotein</keyword>
<evidence type="ECO:0000259" key="21">
    <source>
        <dbReference type="PROSITE" id="PS50871"/>
    </source>
</evidence>
<feature type="domain" description="C1q" evidence="21">
    <location>
        <begin position="174"/>
        <end position="308"/>
    </location>
</feature>
<dbReference type="GO" id="GO:0031262">
    <property type="term" value="C:Ndc80 complex"/>
    <property type="evidence" value="ECO:0007669"/>
    <property type="project" value="InterPro"/>
</dbReference>
<keyword evidence="11 18" id="KW-0560">Oxidoreductase</keyword>
<dbReference type="Gene3D" id="2.60.120.1000">
    <property type="match status" value="1"/>
</dbReference>
<evidence type="ECO:0000256" key="11">
    <source>
        <dbReference type="ARBA" id="ARBA00023002"/>
    </source>
</evidence>
<evidence type="ECO:0000259" key="23">
    <source>
        <dbReference type="PROSITE" id="PS51352"/>
    </source>
</evidence>
<dbReference type="AlphaFoldDB" id="A0A7R9BHP4"/>
<keyword evidence="9" id="KW-0498">Mitosis</keyword>
<evidence type="ECO:0000256" key="12">
    <source>
        <dbReference type="ARBA" id="ARBA00023054"/>
    </source>
</evidence>
<keyword evidence="12 19" id="KW-0175">Coiled coil</keyword>
<feature type="compositionally biased region" description="Polar residues" evidence="20">
    <location>
        <begin position="780"/>
        <end position="789"/>
    </location>
</feature>
<evidence type="ECO:0000256" key="17">
    <source>
        <dbReference type="ARBA" id="ARBA00048864"/>
    </source>
</evidence>
<dbReference type="GO" id="GO:0051301">
    <property type="term" value="P:cell division"/>
    <property type="evidence" value="ECO:0007669"/>
    <property type="project" value="UniProtKB-KW"/>
</dbReference>
<evidence type="ECO:0000256" key="2">
    <source>
        <dbReference type="ARBA" id="ARBA00004584"/>
    </source>
</evidence>
<feature type="coiled-coil region" evidence="19">
    <location>
        <begin position="952"/>
        <end position="1055"/>
    </location>
</feature>
<comment type="subcellular location">
    <subcellularLocation>
        <location evidence="2">Chromosome</location>
        <location evidence="2">Centromere</location>
    </subcellularLocation>
</comment>
<dbReference type="Gene3D" id="2.60.120.40">
    <property type="match status" value="1"/>
</dbReference>
<dbReference type="InterPro" id="IPR038275">
    <property type="entry name" value="Nuf2_N_sf"/>
</dbReference>
<dbReference type="EC" id="1.8.3.2" evidence="18"/>
<dbReference type="Pfam" id="PF00386">
    <property type="entry name" value="C1q"/>
    <property type="match status" value="1"/>
</dbReference>
<feature type="region of interest" description="Disordered" evidence="20">
    <location>
        <begin position="684"/>
        <end position="726"/>
    </location>
</feature>
<dbReference type="InterPro" id="IPR013766">
    <property type="entry name" value="Thioredoxin_domain"/>
</dbReference>
<evidence type="ECO:0000313" key="24">
    <source>
        <dbReference type="EMBL" id="CAD7274708.1"/>
    </source>
</evidence>
<sequence length="1242" mass="141516">MSTTAWWIDRFGQKQVYFHGTGTDAEKPCTCSQQGDCIDIEKKCNCDSRAPEWQKDHGTISNKTALPVTQLVFKGLKFSSQKAHFTLGPLRCSGYQKSVPAKNSVTSCTDVREDGHLNPGYYLVDPTDLKERRTELVFCNPQLEPSHAQFERRTGIFLEPTSAKKEREDVTKCKPTPDVIFDAVLNTHQFIHGPILYNVVNINVGDAFDADEGSFRAPVSGVYEFSFQAWNNEETASDIYVYKNDSTILARSFSFAIGVYGSTFMTHLETGDAVKTVLVRGAVWGDLASGSGVNVEVSRIEPAVVYKHEAITTFNGSNIEQHLTNSPTAWVVEFFSSWCGQCRKFAPFWKQIATITEGWKRIIRMGAIDCAHEMNVQACRKYGAHAYPEIRFFPPGLDNQNYQGEKFPEAPGSTKLAILYRIMNYVSQVRQKHNRSDFPHLGLTSGAEAMSSECRNRILFFESPSDPDGGSTGAEFMAQHTIMSATRFFGLCVHRITTNDPLADVYGDLDSTLGHLLRQEITLSIGAMDKEKTNALLNFIQVLHKHYPGKPKTVDALESIATWLEANDGHITERAWDKNDRHVPSRGEFLGCRGSDPKYRGYPCGLWMLFHTIIMEAHDDQEGEPHSILTSIHGYIMNFFGCDYCKKHFDDMAEKFNMFHIRNKTAAVLWLWKAHNRVNWRLKGDVNEDPENPKLQFPPSDMCESCRHESRSDDEPEEDPETELPEVNWNNAEVLNFLRRFYLLSDDPLVINVRTSQLTNESSQKNYESRLKPATERTEQPQGEASKSARITTHRHNLVADLNFLLPEERITVKDLREPQAGRVQILYRKLICKIFGDQVDFNRVPQSQFPRYGDSFALTVPINICGLLKGFFVDLPMNFGFHDMALVDLLNPTKQKTVNYIGNLANFVSFYLDRMKHVTAVQQSLEGRRERIVKTLTVIEQYKSQYSDLVLSTEEKKNDNAQKMKEATEIRSILVSLEDELSQKQATLKSAEKQNAKLAKDLELIEEKLSNELGLTDKLEEQCVSSPEELEAEVAFLRKQCQEKELQHETISQETAHLVDEIGVTQNAVALAEAAISLIKSVHEARSEKDLLTVEEETFQKNLAAILAELGKVQEEQARVKQELIRMNKELAKERANVDCELSEIEKQCEDFHRDYLKPSRIHIVDYRKQFAKLNADYQMSIKEVSAKARRLAEITEHFLEFSTIEDMKFEKAMCEITAPFKLLIDELQERILNFRELTTE</sequence>
<feature type="region of interest" description="Disordered" evidence="20">
    <location>
        <begin position="761"/>
        <end position="789"/>
    </location>
</feature>
<protein>
    <recommendedName>
        <fullName evidence="18">Sulfhydryl oxidase</fullName>
        <ecNumber evidence="18">1.8.3.2</ecNumber>
    </recommendedName>
</protein>
<dbReference type="Gene3D" id="1.10.418.60">
    <property type="entry name" value="Ncd80 complex, Nuf2 subunit"/>
    <property type="match status" value="1"/>
</dbReference>
<evidence type="ECO:0000259" key="22">
    <source>
        <dbReference type="PROSITE" id="PS51324"/>
    </source>
</evidence>
<dbReference type="GO" id="GO:0006457">
    <property type="term" value="P:protein folding"/>
    <property type="evidence" value="ECO:0007669"/>
    <property type="project" value="TreeGrafter"/>
</dbReference>
<dbReference type="Pfam" id="PF04777">
    <property type="entry name" value="Evr1_Alr"/>
    <property type="match status" value="1"/>
</dbReference>
<dbReference type="Proteomes" id="UP000678499">
    <property type="component" value="Unassembled WGS sequence"/>
</dbReference>
<dbReference type="InterPro" id="IPR008983">
    <property type="entry name" value="Tumour_necrosis_fac-like_dom"/>
</dbReference>
<dbReference type="EMBL" id="OA882322">
    <property type="protein sequence ID" value="CAD7274708.1"/>
    <property type="molecule type" value="Genomic_DNA"/>
</dbReference>
<dbReference type="InterPro" id="IPR042568">
    <property type="entry name" value="QSOX_FAD-bd_sf"/>
</dbReference>
<evidence type="ECO:0000256" key="8">
    <source>
        <dbReference type="ARBA" id="ARBA00022729"/>
    </source>
</evidence>
<dbReference type="Gene3D" id="1.20.120.310">
    <property type="entry name" value="ERV/ALR sulfhydryl oxidase domain"/>
    <property type="match status" value="1"/>
</dbReference>
<feature type="coiled-coil region" evidence="19">
    <location>
        <begin position="1104"/>
        <end position="1149"/>
    </location>
</feature>
<comment type="similarity">
    <text evidence="3">Belongs to the NUF2 family.</text>
</comment>
<dbReference type="Pfam" id="PF18371">
    <property type="entry name" value="FAD_SOX"/>
    <property type="match status" value="1"/>
</dbReference>
<proteinExistence type="inferred from homology"/>
<dbReference type="Gene3D" id="3.40.30.10">
    <property type="entry name" value="Glutaredoxin"/>
    <property type="match status" value="1"/>
</dbReference>
<dbReference type="SMART" id="SM00110">
    <property type="entry name" value="C1Q"/>
    <property type="match status" value="1"/>
</dbReference>
<evidence type="ECO:0000256" key="14">
    <source>
        <dbReference type="ARBA" id="ARBA00023180"/>
    </source>
</evidence>
<keyword evidence="25" id="KW-1185">Reference proteome</keyword>
<dbReference type="GO" id="GO:0000139">
    <property type="term" value="C:Golgi membrane"/>
    <property type="evidence" value="ECO:0007669"/>
    <property type="project" value="TreeGrafter"/>
</dbReference>
<dbReference type="Gene3D" id="1.20.120.1960">
    <property type="entry name" value="QSOX sulfhydryl oxidase domain"/>
    <property type="match status" value="1"/>
</dbReference>
<evidence type="ECO:0000256" key="6">
    <source>
        <dbReference type="ARBA" id="ARBA00022618"/>
    </source>
</evidence>
<evidence type="ECO:0000313" key="25">
    <source>
        <dbReference type="Proteomes" id="UP000678499"/>
    </source>
</evidence>
<evidence type="ECO:0000256" key="18">
    <source>
        <dbReference type="RuleBase" id="RU371123"/>
    </source>
</evidence>
<feature type="domain" description="Thioredoxin" evidence="23">
    <location>
        <begin position="297"/>
        <end position="428"/>
    </location>
</feature>
<evidence type="ECO:0000256" key="4">
    <source>
        <dbReference type="ARBA" id="ARBA00006041"/>
    </source>
</evidence>
<dbReference type="InterPro" id="IPR039798">
    <property type="entry name" value="Sulfhydryl_oxidase"/>
</dbReference>
<feature type="compositionally biased region" description="Basic and acidic residues" evidence="20">
    <location>
        <begin position="767"/>
        <end position="779"/>
    </location>
</feature>
<dbReference type="EMBL" id="CAJPEX010000285">
    <property type="protein sequence ID" value="CAG0914860.1"/>
    <property type="molecule type" value="Genomic_DNA"/>
</dbReference>
<evidence type="ECO:0000256" key="16">
    <source>
        <dbReference type="ARBA" id="ARBA00023328"/>
    </source>
</evidence>
<evidence type="ECO:0000256" key="7">
    <source>
        <dbReference type="ARBA" id="ARBA00022630"/>
    </source>
</evidence>
<dbReference type="PROSITE" id="PS50871">
    <property type="entry name" value="C1Q"/>
    <property type="match status" value="1"/>
</dbReference>
<dbReference type="GO" id="GO:0005615">
    <property type="term" value="C:extracellular space"/>
    <property type="evidence" value="ECO:0007669"/>
    <property type="project" value="TreeGrafter"/>
</dbReference>
<evidence type="ECO:0000256" key="19">
    <source>
        <dbReference type="SAM" id="Coils"/>
    </source>
</evidence>
<evidence type="ECO:0000256" key="20">
    <source>
        <dbReference type="SAM" id="MobiDB-lite"/>
    </source>
</evidence>
<dbReference type="PANTHER" id="PTHR22897:SF8">
    <property type="entry name" value="SULFHYDRYL OXIDASE"/>
    <property type="match status" value="1"/>
</dbReference>
<evidence type="ECO:0000256" key="1">
    <source>
        <dbReference type="ARBA" id="ARBA00001974"/>
    </source>
</evidence>
<keyword evidence="7 18" id="KW-0285">Flavoprotein</keyword>
<comment type="cofactor">
    <cofactor evidence="1 18">
        <name>FAD</name>
        <dbReference type="ChEBI" id="CHEBI:57692"/>
    </cofactor>
</comment>
<keyword evidence="5" id="KW-0158">Chromosome</keyword>
<dbReference type="PROSITE" id="PS51352">
    <property type="entry name" value="THIOREDOXIN_2"/>
    <property type="match status" value="1"/>
</dbReference>
<reference evidence="24" key="1">
    <citation type="submission" date="2020-11" db="EMBL/GenBank/DDBJ databases">
        <authorList>
            <person name="Tran Van P."/>
        </authorList>
    </citation>
    <scope>NUCLEOTIDE SEQUENCE</scope>
</reference>
<dbReference type="PANTHER" id="PTHR22897">
    <property type="entry name" value="QUIESCIN Q6-RELATED SULFHYDRYL OXIDASE"/>
    <property type="match status" value="1"/>
</dbReference>
<keyword evidence="10 18" id="KW-0274">FAD</keyword>
<keyword evidence="8" id="KW-0732">Signal</keyword>
<dbReference type="InterPro" id="IPR036774">
    <property type="entry name" value="ERV/ALR_sulphydryl_oxid_sf"/>
</dbReference>
<comment type="catalytic activity">
    <reaction evidence="17 18">
        <text>2 R'C(R)SH + O2 = R'C(R)S-S(R)CR' + H2O2</text>
        <dbReference type="Rhea" id="RHEA:17357"/>
        <dbReference type="ChEBI" id="CHEBI:15379"/>
        <dbReference type="ChEBI" id="CHEBI:16240"/>
        <dbReference type="ChEBI" id="CHEBI:16520"/>
        <dbReference type="ChEBI" id="CHEBI:17412"/>
        <dbReference type="EC" id="1.8.3.2"/>
    </reaction>
</comment>
<feature type="domain" description="ERV/ALR sulfhydryl oxidase" evidence="22">
    <location>
        <begin position="595"/>
        <end position="696"/>
    </location>
</feature>
<dbReference type="InterPro" id="IPR017905">
    <property type="entry name" value="ERV/ALR_sulphydryl_oxidase"/>
</dbReference>
<dbReference type="SUPFAM" id="SSF49842">
    <property type="entry name" value="TNF-like"/>
    <property type="match status" value="1"/>
</dbReference>
<dbReference type="PROSITE" id="PS51324">
    <property type="entry name" value="ERV_ALR"/>
    <property type="match status" value="1"/>
</dbReference>
<dbReference type="InterPro" id="IPR040986">
    <property type="entry name" value="QSOX_FAD-bd_dom"/>
</dbReference>
<feature type="compositionally biased region" description="Acidic residues" evidence="20">
    <location>
        <begin position="714"/>
        <end position="724"/>
    </location>
</feature>
<evidence type="ECO:0000256" key="10">
    <source>
        <dbReference type="ARBA" id="ARBA00022827"/>
    </source>
</evidence>
<evidence type="ECO:0000256" key="3">
    <source>
        <dbReference type="ARBA" id="ARBA00005498"/>
    </source>
</evidence>
<gene>
    <name evidence="24" type="ORF">NMOB1V02_LOCUS2531</name>
</gene>
<keyword evidence="15" id="KW-0131">Cell cycle</keyword>
<evidence type="ECO:0000256" key="13">
    <source>
        <dbReference type="ARBA" id="ARBA00023157"/>
    </source>
</evidence>
<dbReference type="InterPro" id="IPR036249">
    <property type="entry name" value="Thioredoxin-like_sf"/>
</dbReference>
<dbReference type="GO" id="GO:0016971">
    <property type="term" value="F:flavin-dependent sulfhydryl oxidase activity"/>
    <property type="evidence" value="ECO:0007669"/>
    <property type="project" value="InterPro"/>
</dbReference>
<name>A0A7R9BHP4_9CRUS</name>
<evidence type="ECO:0000256" key="15">
    <source>
        <dbReference type="ARBA" id="ARBA00023306"/>
    </source>
</evidence>
<comment type="similarity">
    <text evidence="4">Belongs to the quiescin-sulfhydryl oxidase (QSOX) family.</text>
</comment>
<organism evidence="24">
    <name type="scientific">Notodromas monacha</name>
    <dbReference type="NCBI Taxonomy" id="399045"/>
    <lineage>
        <taxon>Eukaryota</taxon>
        <taxon>Metazoa</taxon>
        <taxon>Ecdysozoa</taxon>
        <taxon>Arthropoda</taxon>
        <taxon>Crustacea</taxon>
        <taxon>Oligostraca</taxon>
        <taxon>Ostracoda</taxon>
        <taxon>Podocopa</taxon>
        <taxon>Podocopida</taxon>
        <taxon>Cypridocopina</taxon>
        <taxon>Cypridoidea</taxon>
        <taxon>Cyprididae</taxon>
        <taxon>Notodromas</taxon>
    </lineage>
</organism>
<dbReference type="Pfam" id="PF00085">
    <property type="entry name" value="Thioredoxin"/>
    <property type="match status" value="1"/>
</dbReference>
<dbReference type="InterPro" id="IPR001073">
    <property type="entry name" value="C1q_dom"/>
</dbReference>
<evidence type="ECO:0000256" key="5">
    <source>
        <dbReference type="ARBA" id="ARBA00022454"/>
    </source>
</evidence>
<feature type="compositionally biased region" description="Basic and acidic residues" evidence="20">
    <location>
        <begin position="704"/>
        <end position="713"/>
    </location>
</feature>
<dbReference type="SUPFAM" id="SSF69000">
    <property type="entry name" value="FAD-dependent thiol oxidase"/>
    <property type="match status" value="1"/>
</dbReference>
<evidence type="ECO:0000256" key="9">
    <source>
        <dbReference type="ARBA" id="ARBA00022776"/>
    </source>
</evidence>
<keyword evidence="13" id="KW-1015">Disulfide bond</keyword>
<dbReference type="Pfam" id="PF03800">
    <property type="entry name" value="Nuf2"/>
    <property type="match status" value="1"/>
</dbReference>
<dbReference type="InterPro" id="IPR005549">
    <property type="entry name" value="Kinetochore_Nuf2_N"/>
</dbReference>
<dbReference type="SUPFAM" id="SSF52833">
    <property type="entry name" value="Thioredoxin-like"/>
    <property type="match status" value="1"/>
</dbReference>
<dbReference type="GO" id="GO:0003756">
    <property type="term" value="F:protein disulfide isomerase activity"/>
    <property type="evidence" value="ECO:0007669"/>
    <property type="project" value="TreeGrafter"/>
</dbReference>
<keyword evidence="6" id="KW-0132">Cell division</keyword>
<keyword evidence="16" id="KW-0137">Centromere</keyword>